<evidence type="ECO:0000256" key="2">
    <source>
        <dbReference type="ARBA" id="ARBA00023015"/>
    </source>
</evidence>
<accession>G2QEE0</accession>
<dbReference type="SMART" id="SM00338">
    <property type="entry name" value="BRLZ"/>
    <property type="match status" value="1"/>
</dbReference>
<dbReference type="VEuPathDB" id="FungiDB:MYCTH_49142"/>
<feature type="compositionally biased region" description="Polar residues" evidence="6">
    <location>
        <begin position="207"/>
        <end position="220"/>
    </location>
</feature>
<dbReference type="STRING" id="573729.G2QEE0"/>
<dbReference type="GO" id="GO:0005634">
    <property type="term" value="C:nucleus"/>
    <property type="evidence" value="ECO:0007669"/>
    <property type="project" value="UniProtKB-SubCell"/>
</dbReference>
<feature type="compositionally biased region" description="Pro residues" evidence="6">
    <location>
        <begin position="609"/>
        <end position="630"/>
    </location>
</feature>
<dbReference type="RefSeq" id="XP_003662968.1">
    <property type="nucleotide sequence ID" value="XM_003662920.1"/>
</dbReference>
<sequence>PKSECPRPLMLGDHLNVEKPLSVLRRRGPLSSTVDCSRGERILSNRTAGVGSEKEPTGESVIERSCRSQCQRHQDQKREREKAAMSQGSSASHRASRHSPRSATTRPANTTSSPSIQRGHHTHEHDARAQPPRDSSGFPQTQAEGENRAPGTRGILERAGPQEPSAALTHPSMTGGTPQPGMGVRQYGTEGSPVHPYAYQAPGVTTPRPTSQSVPASTSPGGPPVPADQGSPQPAHPYPMAARRILTPKSPRTTSLSRAAMRTVEAQHLSGSMPSPIPRGAVLGYDPQAHGHGLPPIGSGPVAPAPTRPISGLSRSVSYPSLSYGLPPMSSAEQPHPGSLKREHSGRPVLTGLPFPAPVQTTQPFGAPEVVGEGRWGPGLFSSISAARNISITDGQPHLTIMPRDGEEIVVPVDVHQGSKQADQKRQRNAGASARFRQRKKEREREQQEELHKLDNENRELQRRIEELAKRCQDLEADLDFYRNGRNRLREILSQMPGGKEWLGREPPSPAPRATAGGGAPPSEGSRVHSQQQPPPPPQDHSQAGYHHQTSFYQPLAHPLAHTHPRSSSYGGASAALEPPARRRRTDSEPQLPTSSYSLVGTSTTLPPITAPAPLGHPSPFGMPPSPHVTPPLGAARLPPLRFDQSRTPSTTPPPVLTAAPPPPSTMPPQRSGSPYVTTRRLPYETGWAVEPRPETEGGAR</sequence>
<organism evidence="8 9">
    <name type="scientific">Thermothelomyces thermophilus (strain ATCC 42464 / BCRC 31852 / DSM 1799)</name>
    <name type="common">Sporotrichum thermophile</name>
    <dbReference type="NCBI Taxonomy" id="573729"/>
    <lineage>
        <taxon>Eukaryota</taxon>
        <taxon>Fungi</taxon>
        <taxon>Dikarya</taxon>
        <taxon>Ascomycota</taxon>
        <taxon>Pezizomycotina</taxon>
        <taxon>Sordariomycetes</taxon>
        <taxon>Sordariomycetidae</taxon>
        <taxon>Sordariales</taxon>
        <taxon>Chaetomiaceae</taxon>
        <taxon>Thermothelomyces</taxon>
    </lineage>
</organism>
<dbReference type="SUPFAM" id="SSF57959">
    <property type="entry name" value="Leucine zipper domain"/>
    <property type="match status" value="1"/>
</dbReference>
<dbReference type="GO" id="GO:0000977">
    <property type="term" value="F:RNA polymerase II transcription regulatory region sequence-specific DNA binding"/>
    <property type="evidence" value="ECO:0007669"/>
    <property type="project" value="TreeGrafter"/>
</dbReference>
<dbReference type="eggNOG" id="ENOG502S3WG">
    <property type="taxonomic scope" value="Eukaryota"/>
</dbReference>
<dbReference type="Pfam" id="PF07716">
    <property type="entry name" value="bZIP_2"/>
    <property type="match status" value="1"/>
</dbReference>
<keyword evidence="4" id="KW-0804">Transcription</keyword>
<feature type="domain" description="BZIP" evidence="7">
    <location>
        <begin position="419"/>
        <end position="482"/>
    </location>
</feature>
<dbReference type="InterPro" id="IPR004827">
    <property type="entry name" value="bZIP"/>
</dbReference>
<gene>
    <name evidence="8" type="ORF">MYCTH_49142</name>
</gene>
<name>G2QEE0_THET4</name>
<evidence type="ECO:0000256" key="4">
    <source>
        <dbReference type="ARBA" id="ARBA00023163"/>
    </source>
</evidence>
<keyword evidence="5" id="KW-0539">Nucleus</keyword>
<reference evidence="8 9" key="1">
    <citation type="journal article" date="2011" name="Nat. Biotechnol.">
        <title>Comparative genomic analysis of the thermophilic biomass-degrading fungi Myceliophthora thermophila and Thielavia terrestris.</title>
        <authorList>
            <person name="Berka R.M."/>
            <person name="Grigoriev I.V."/>
            <person name="Otillar R."/>
            <person name="Salamov A."/>
            <person name="Grimwood J."/>
            <person name="Reid I."/>
            <person name="Ishmael N."/>
            <person name="John T."/>
            <person name="Darmond C."/>
            <person name="Moisan M.-C."/>
            <person name="Henrissat B."/>
            <person name="Coutinho P.M."/>
            <person name="Lombard V."/>
            <person name="Natvig D.O."/>
            <person name="Lindquist E."/>
            <person name="Schmutz J."/>
            <person name="Lucas S."/>
            <person name="Harris P."/>
            <person name="Powlowski J."/>
            <person name="Bellemare A."/>
            <person name="Taylor D."/>
            <person name="Butler G."/>
            <person name="de Vries R.P."/>
            <person name="Allijn I.E."/>
            <person name="van den Brink J."/>
            <person name="Ushinsky S."/>
            <person name="Storms R."/>
            <person name="Powell A.J."/>
            <person name="Paulsen I.T."/>
            <person name="Elbourne L.D.H."/>
            <person name="Baker S.E."/>
            <person name="Magnuson J."/>
            <person name="LaBoissiere S."/>
            <person name="Clutterbuck A.J."/>
            <person name="Martinez D."/>
            <person name="Wogulis M."/>
            <person name="de Leon A.L."/>
            <person name="Rey M.W."/>
            <person name="Tsang A."/>
        </authorList>
    </citation>
    <scope>NUCLEOTIDE SEQUENCE [LARGE SCALE GENOMIC DNA]</scope>
    <source>
        <strain evidence="9">ATCC 42464 / BCRC 31852 / DSM 1799</strain>
    </source>
</reference>
<dbReference type="EMBL" id="CP003004">
    <property type="protein sequence ID" value="AEO57723.1"/>
    <property type="molecule type" value="Genomic_DNA"/>
</dbReference>
<dbReference type="GO" id="GO:0001228">
    <property type="term" value="F:DNA-binding transcription activator activity, RNA polymerase II-specific"/>
    <property type="evidence" value="ECO:0007669"/>
    <property type="project" value="TreeGrafter"/>
</dbReference>
<feature type="region of interest" description="Disordered" evidence="6">
    <location>
        <begin position="417"/>
        <end position="455"/>
    </location>
</feature>
<dbReference type="OMA" id="REFYRNE"/>
<dbReference type="PANTHER" id="PTHR13044:SF14">
    <property type="entry name" value="CRYPTOCEPHAL, ISOFORM A"/>
    <property type="match status" value="1"/>
</dbReference>
<feature type="region of interest" description="Disordered" evidence="6">
    <location>
        <begin position="267"/>
        <end position="345"/>
    </location>
</feature>
<evidence type="ECO:0000256" key="1">
    <source>
        <dbReference type="ARBA" id="ARBA00004123"/>
    </source>
</evidence>
<evidence type="ECO:0000259" key="7">
    <source>
        <dbReference type="PROSITE" id="PS50217"/>
    </source>
</evidence>
<keyword evidence="2" id="KW-0805">Transcription regulation</keyword>
<feature type="compositionally biased region" description="Polar residues" evidence="6">
    <location>
        <begin position="589"/>
        <end position="601"/>
    </location>
</feature>
<evidence type="ECO:0000256" key="5">
    <source>
        <dbReference type="ARBA" id="ARBA00023242"/>
    </source>
</evidence>
<feature type="compositionally biased region" description="Pro residues" evidence="6">
    <location>
        <begin position="651"/>
        <end position="667"/>
    </location>
</feature>
<dbReference type="HOGENOM" id="CLU_418964_0_0_1"/>
<evidence type="ECO:0000313" key="9">
    <source>
        <dbReference type="Proteomes" id="UP000007322"/>
    </source>
</evidence>
<dbReference type="PROSITE" id="PS50217">
    <property type="entry name" value="BZIP"/>
    <property type="match status" value="1"/>
</dbReference>
<evidence type="ECO:0000313" key="8">
    <source>
        <dbReference type="EMBL" id="AEO57723.1"/>
    </source>
</evidence>
<dbReference type="OrthoDB" id="2247093at2759"/>
<dbReference type="GeneID" id="11507594"/>
<evidence type="ECO:0000256" key="6">
    <source>
        <dbReference type="SAM" id="MobiDB-lite"/>
    </source>
</evidence>
<comment type="subcellular location">
    <subcellularLocation>
        <location evidence="1">Nucleus</location>
    </subcellularLocation>
</comment>
<feature type="region of interest" description="Disordered" evidence="6">
    <location>
        <begin position="27"/>
        <end position="238"/>
    </location>
</feature>
<dbReference type="Gene3D" id="1.20.5.170">
    <property type="match status" value="1"/>
</dbReference>
<dbReference type="Proteomes" id="UP000007322">
    <property type="component" value="Chromosome 3"/>
</dbReference>
<feature type="compositionally biased region" description="Low complexity" evidence="6">
    <location>
        <begin position="631"/>
        <end position="642"/>
    </location>
</feature>
<keyword evidence="3" id="KW-0238">DNA-binding</keyword>
<dbReference type="InParanoid" id="G2QEE0"/>
<feature type="compositionally biased region" description="Basic and acidic residues" evidence="6">
    <location>
        <begin position="441"/>
        <end position="455"/>
    </location>
</feature>
<dbReference type="KEGG" id="mtm:MYCTH_49142"/>
<feature type="non-terminal residue" evidence="8">
    <location>
        <position position="1"/>
    </location>
</feature>
<dbReference type="PANTHER" id="PTHR13044">
    <property type="entry name" value="ACTIVATING TRANSCRIPTION FACTOR ATF 4/5"/>
    <property type="match status" value="1"/>
</dbReference>
<proteinExistence type="predicted"/>
<dbReference type="InterPro" id="IPR046347">
    <property type="entry name" value="bZIP_sf"/>
</dbReference>
<dbReference type="AlphaFoldDB" id="G2QEE0"/>
<evidence type="ECO:0000256" key="3">
    <source>
        <dbReference type="ARBA" id="ARBA00023125"/>
    </source>
</evidence>
<dbReference type="PROSITE" id="PS00036">
    <property type="entry name" value="BZIP_BASIC"/>
    <property type="match status" value="1"/>
</dbReference>
<keyword evidence="9" id="KW-1185">Reference proteome</keyword>
<feature type="compositionally biased region" description="Basic and acidic residues" evidence="6">
    <location>
        <begin position="52"/>
        <end position="83"/>
    </location>
</feature>
<protein>
    <recommendedName>
        <fullName evidence="7">BZIP domain-containing protein</fullName>
    </recommendedName>
</protein>
<feature type="region of interest" description="Disordered" evidence="6">
    <location>
        <begin position="498"/>
        <end position="678"/>
    </location>
</feature>